<sequence>MIVCSWERVLVNPTQASRSACAIVIITRSLKDFHCRNAIEEEGHRRFGFMVSKNPLELSYASALESDMQITTVLLLSELSVHAALLSLLKDVAKPTTRTSTTDFVNGSKGRLQNVSETRHCGRAITLSLKKA</sequence>
<keyword evidence="2" id="KW-1185">Reference proteome</keyword>
<evidence type="ECO:0000313" key="2">
    <source>
        <dbReference type="Proteomes" id="UP000233556"/>
    </source>
</evidence>
<protein>
    <submittedName>
        <fullName evidence="1">Uncharacterized protein</fullName>
    </submittedName>
</protein>
<proteinExistence type="predicted"/>
<evidence type="ECO:0000313" key="1">
    <source>
        <dbReference type="EMBL" id="PKU47676.1"/>
    </source>
</evidence>
<dbReference type="AlphaFoldDB" id="A0A2I0UNP7"/>
<reference evidence="2" key="1">
    <citation type="submission" date="2017-11" db="EMBL/GenBank/DDBJ databases">
        <authorList>
            <person name="Lima N.C."/>
            <person name="Parody-Merino A.M."/>
            <person name="Battley P.F."/>
            <person name="Fidler A.E."/>
            <person name="Prosdocimi F."/>
        </authorList>
    </citation>
    <scope>NUCLEOTIDE SEQUENCE [LARGE SCALE GENOMIC DNA]</scope>
</reference>
<dbReference type="Proteomes" id="UP000233556">
    <property type="component" value="Unassembled WGS sequence"/>
</dbReference>
<accession>A0A2I0UNP7</accession>
<organism evidence="1 2">
    <name type="scientific">Limosa lapponica baueri</name>
    <dbReference type="NCBI Taxonomy" id="1758121"/>
    <lineage>
        <taxon>Eukaryota</taxon>
        <taxon>Metazoa</taxon>
        <taxon>Chordata</taxon>
        <taxon>Craniata</taxon>
        <taxon>Vertebrata</taxon>
        <taxon>Euteleostomi</taxon>
        <taxon>Archelosauria</taxon>
        <taxon>Archosauria</taxon>
        <taxon>Dinosauria</taxon>
        <taxon>Saurischia</taxon>
        <taxon>Theropoda</taxon>
        <taxon>Coelurosauria</taxon>
        <taxon>Aves</taxon>
        <taxon>Neognathae</taxon>
        <taxon>Neoaves</taxon>
        <taxon>Charadriiformes</taxon>
        <taxon>Scolopacidae</taxon>
        <taxon>Limosa</taxon>
    </lineage>
</organism>
<reference evidence="2" key="2">
    <citation type="submission" date="2017-12" db="EMBL/GenBank/DDBJ databases">
        <title>Genome sequence of the Bar-tailed Godwit (Limosa lapponica baueri).</title>
        <authorList>
            <person name="Lima N.C.B."/>
            <person name="Parody-Merino A.M."/>
            <person name="Battley P.F."/>
            <person name="Fidler A.E."/>
            <person name="Prosdocimi F."/>
        </authorList>
    </citation>
    <scope>NUCLEOTIDE SEQUENCE [LARGE SCALE GENOMIC DNA]</scope>
</reference>
<name>A0A2I0UNP7_LIMLA</name>
<gene>
    <name evidence="1" type="ORF">llap_2009</name>
</gene>
<dbReference type="EMBL" id="KZ505672">
    <property type="protein sequence ID" value="PKU47676.1"/>
    <property type="molecule type" value="Genomic_DNA"/>
</dbReference>